<evidence type="ECO:0000256" key="4">
    <source>
        <dbReference type="ARBA" id="ARBA00023136"/>
    </source>
</evidence>
<dbReference type="Pfam" id="PF07298">
    <property type="entry name" value="NnrU"/>
    <property type="match status" value="1"/>
</dbReference>
<gene>
    <name evidence="7" type="ORF">H4W29_006072</name>
</gene>
<evidence type="ECO:0000256" key="5">
    <source>
        <dbReference type="SAM" id="Phobius"/>
    </source>
</evidence>
<feature type="transmembrane region" description="Helical" evidence="5">
    <location>
        <begin position="111"/>
        <end position="130"/>
    </location>
</feature>
<keyword evidence="4 5" id="KW-0472">Membrane</keyword>
<keyword evidence="8" id="KW-1185">Reference proteome</keyword>
<evidence type="ECO:0000313" key="8">
    <source>
        <dbReference type="Proteomes" id="UP000620262"/>
    </source>
</evidence>
<comment type="subcellular location">
    <subcellularLocation>
        <location evidence="1">Membrane</location>
        <topology evidence="1">Multi-pass membrane protein</topology>
    </subcellularLocation>
</comment>
<dbReference type="Proteomes" id="UP000620262">
    <property type="component" value="Unassembled WGS sequence"/>
</dbReference>
<comment type="caution">
    <text evidence="7">The sequence shown here is derived from an EMBL/GenBank/DDBJ whole genome shotgun (WGS) entry which is preliminary data.</text>
</comment>
<feature type="transmembrane region" description="Helical" evidence="5">
    <location>
        <begin position="193"/>
        <end position="216"/>
    </location>
</feature>
<sequence>MIQFVSAFAVFLMLHSIPAIPNIRMRIIRSIGKPTYILTYSVVSLAALVWLFSAALALDYVPLWELRPWHAAVTFMLAPAGCFLVLAGLMSTNPLSISIRSAGPAGAVSRITRHPVQWGFALWALGHVIINGDLRSLLLFGGLGLFALAGIPMAERRARKRLGDRWAIDAAQTSVWPLAAFVSGVRPRSDKALAAAAVITIALVAWLLLAGGHAVLFGADPISVFG</sequence>
<evidence type="ECO:0000313" key="7">
    <source>
        <dbReference type="EMBL" id="MBE1508827.1"/>
    </source>
</evidence>
<organism evidence="7 8">
    <name type="scientific">Rhizobium viscosum</name>
    <name type="common">Arthrobacter viscosus</name>
    <dbReference type="NCBI Taxonomy" id="1673"/>
    <lineage>
        <taxon>Bacteria</taxon>
        <taxon>Pseudomonadati</taxon>
        <taxon>Pseudomonadota</taxon>
        <taxon>Alphaproteobacteria</taxon>
        <taxon>Hyphomicrobiales</taxon>
        <taxon>Rhizobiaceae</taxon>
        <taxon>Rhizobium/Agrobacterium group</taxon>
        <taxon>Rhizobium</taxon>
    </lineage>
</organism>
<feature type="domain" description="NnrU" evidence="6">
    <location>
        <begin position="4"/>
        <end position="221"/>
    </location>
</feature>
<dbReference type="Gene3D" id="1.20.120.1630">
    <property type="match status" value="1"/>
</dbReference>
<name>A0ABR9J033_RHIVS</name>
<keyword evidence="3 5" id="KW-1133">Transmembrane helix</keyword>
<proteinExistence type="predicted"/>
<evidence type="ECO:0000256" key="2">
    <source>
        <dbReference type="ARBA" id="ARBA00022692"/>
    </source>
</evidence>
<evidence type="ECO:0000259" key="6">
    <source>
        <dbReference type="Pfam" id="PF07298"/>
    </source>
</evidence>
<feature type="transmembrane region" description="Helical" evidence="5">
    <location>
        <begin position="136"/>
        <end position="154"/>
    </location>
</feature>
<dbReference type="RefSeq" id="WP_192732363.1">
    <property type="nucleotide sequence ID" value="NZ_BAAAVL010000011.1"/>
</dbReference>
<feature type="transmembrane region" description="Helical" evidence="5">
    <location>
        <begin position="35"/>
        <end position="57"/>
    </location>
</feature>
<protein>
    <submittedName>
        <fullName evidence="7">Membrane protein</fullName>
    </submittedName>
</protein>
<feature type="transmembrane region" description="Helical" evidence="5">
    <location>
        <begin position="69"/>
        <end position="90"/>
    </location>
</feature>
<reference evidence="7 8" key="1">
    <citation type="submission" date="2020-10" db="EMBL/GenBank/DDBJ databases">
        <title>Sequencing the genomes of 1000 actinobacteria strains.</title>
        <authorList>
            <person name="Klenk H.-P."/>
        </authorList>
    </citation>
    <scope>NUCLEOTIDE SEQUENCE [LARGE SCALE GENOMIC DNA]</scope>
    <source>
        <strain evidence="7 8">DSM 7307</strain>
    </source>
</reference>
<dbReference type="InterPro" id="IPR009915">
    <property type="entry name" value="NnrU_dom"/>
</dbReference>
<dbReference type="EMBL" id="JADBEC010000002">
    <property type="protein sequence ID" value="MBE1508827.1"/>
    <property type="molecule type" value="Genomic_DNA"/>
</dbReference>
<evidence type="ECO:0000256" key="3">
    <source>
        <dbReference type="ARBA" id="ARBA00022989"/>
    </source>
</evidence>
<keyword evidence="2 5" id="KW-0812">Transmembrane</keyword>
<accession>A0ABR9J033</accession>
<evidence type="ECO:0000256" key="1">
    <source>
        <dbReference type="ARBA" id="ARBA00004141"/>
    </source>
</evidence>
<feature type="transmembrane region" description="Helical" evidence="5">
    <location>
        <begin position="6"/>
        <end position="23"/>
    </location>
</feature>